<dbReference type="Gene3D" id="3.40.50.2000">
    <property type="entry name" value="Glycogen Phosphorylase B"/>
    <property type="match status" value="1"/>
</dbReference>
<keyword evidence="3" id="KW-1185">Reference proteome</keyword>
<dbReference type="GO" id="GO:0016757">
    <property type="term" value="F:glycosyltransferase activity"/>
    <property type="evidence" value="ECO:0007669"/>
    <property type="project" value="InterPro"/>
</dbReference>
<dbReference type="AlphaFoldDB" id="A0A1H0UXQ2"/>
<keyword evidence="2" id="KW-0808">Transferase</keyword>
<evidence type="ECO:0000313" key="2">
    <source>
        <dbReference type="EMBL" id="SDP70881.1"/>
    </source>
</evidence>
<feature type="domain" description="Glycosyl transferase family 1" evidence="1">
    <location>
        <begin position="241"/>
        <end position="401"/>
    </location>
</feature>
<dbReference type="STRING" id="91360.SAMN05660330_03767"/>
<dbReference type="InterPro" id="IPR001296">
    <property type="entry name" value="Glyco_trans_1"/>
</dbReference>
<organism evidence="2 3">
    <name type="scientific">Desulforhopalus singaporensis</name>
    <dbReference type="NCBI Taxonomy" id="91360"/>
    <lineage>
        <taxon>Bacteria</taxon>
        <taxon>Pseudomonadati</taxon>
        <taxon>Thermodesulfobacteriota</taxon>
        <taxon>Desulfobulbia</taxon>
        <taxon>Desulfobulbales</taxon>
        <taxon>Desulfocapsaceae</taxon>
        <taxon>Desulforhopalus</taxon>
    </lineage>
</organism>
<dbReference type="SUPFAM" id="SSF53756">
    <property type="entry name" value="UDP-Glycosyltransferase/glycogen phosphorylase"/>
    <property type="match status" value="1"/>
</dbReference>
<dbReference type="OrthoDB" id="9790710at2"/>
<evidence type="ECO:0000313" key="3">
    <source>
        <dbReference type="Proteomes" id="UP000199073"/>
    </source>
</evidence>
<proteinExistence type="predicted"/>
<dbReference type="Proteomes" id="UP000199073">
    <property type="component" value="Unassembled WGS sequence"/>
</dbReference>
<accession>A0A1H0UXQ2</accession>
<dbReference type="EMBL" id="FNJI01000037">
    <property type="protein sequence ID" value="SDP70881.1"/>
    <property type="molecule type" value="Genomic_DNA"/>
</dbReference>
<gene>
    <name evidence="2" type="ORF">SAMN05660330_03767</name>
</gene>
<dbReference type="RefSeq" id="WP_092225654.1">
    <property type="nucleotide sequence ID" value="NZ_FNJI01000037.1"/>
</dbReference>
<protein>
    <submittedName>
        <fullName evidence="2">Glycosyltransferase involved in cell wall bisynthesis</fullName>
    </submittedName>
</protein>
<name>A0A1H0UXQ2_9BACT</name>
<dbReference type="Pfam" id="PF00534">
    <property type="entry name" value="Glycos_transf_1"/>
    <property type="match status" value="1"/>
</dbReference>
<reference evidence="2 3" key="1">
    <citation type="submission" date="2016-10" db="EMBL/GenBank/DDBJ databases">
        <authorList>
            <person name="de Groot N.N."/>
        </authorList>
    </citation>
    <scope>NUCLEOTIDE SEQUENCE [LARGE SCALE GENOMIC DNA]</scope>
    <source>
        <strain evidence="2 3">DSM 12130</strain>
    </source>
</reference>
<sequence>MGLYNLKYNSVVITGGGFGFVDGNASSNLSVEFALAYKELGFSPIIIPQNPSLSDQEASYGSYRGIEYSYPLKRKNIVAGYGGWRNSVNYRLGVLINPLLTGWFIWRRRKTISHVFSQTLRPTTLAILGVACRFSGLPLVYHLVEEPWSLTAQADLTGWRRLLRALQVLPPVIFLYALVLRFLVTKVACITDQLMELLRRLGYSRYQLLYLPNVRYLAGENSVEVNPEMPKSYDDPFFNLPYLLYSGQVSAGKESFRPLFEALRKLNADGGRVALRIYGGGHPDAVSRVCKLIEEADVHRWVRYFGFVDRNTLAEAQRNAFLCLLLKRDVAFNRYNFPTKLMDYLVNKKPVLMSNLELHNKYFTNKFDALIVCPDSVDEIHDALMWSLLKPEQLNIIGNRGGEILRKEFCAVNHVRELLKSCRGVGYGD</sequence>
<evidence type="ECO:0000259" key="1">
    <source>
        <dbReference type="Pfam" id="PF00534"/>
    </source>
</evidence>